<evidence type="ECO:0000313" key="2">
    <source>
        <dbReference type="Proteomes" id="UP001201873"/>
    </source>
</evidence>
<dbReference type="RefSeq" id="WP_248826193.1">
    <property type="nucleotide sequence ID" value="NZ_JALKFT010000025.1"/>
</dbReference>
<name>A0ABT0K2M2_9ACTN</name>
<accession>A0ABT0K2M2</accession>
<dbReference type="GO" id="GO:0016787">
    <property type="term" value="F:hydrolase activity"/>
    <property type="evidence" value="ECO:0007669"/>
    <property type="project" value="UniProtKB-KW"/>
</dbReference>
<dbReference type="EMBL" id="JALKFT010000025">
    <property type="protein sequence ID" value="MCK9878042.1"/>
    <property type="molecule type" value="Genomic_DNA"/>
</dbReference>
<evidence type="ECO:0000313" key="1">
    <source>
        <dbReference type="EMBL" id="MCK9878042.1"/>
    </source>
</evidence>
<proteinExistence type="predicted"/>
<keyword evidence="2" id="KW-1185">Reference proteome</keyword>
<protein>
    <submittedName>
        <fullName evidence="1">Alpha/beta hydrolase</fullName>
    </submittedName>
</protein>
<dbReference type="SUPFAM" id="SSF53474">
    <property type="entry name" value="alpha/beta-Hydrolases"/>
    <property type="match status" value="1"/>
</dbReference>
<dbReference type="Gene3D" id="3.40.50.1820">
    <property type="entry name" value="alpha/beta hydrolase"/>
    <property type="match status" value="1"/>
</dbReference>
<dbReference type="InterPro" id="IPR029058">
    <property type="entry name" value="AB_hydrolase_fold"/>
</dbReference>
<gene>
    <name evidence="1" type="ORF">MXD59_20085</name>
</gene>
<keyword evidence="1" id="KW-0378">Hydrolase</keyword>
<sequence>MNDVAELTVHVAAHAAALDLDAAEYRELTGRIRHDGTGPGSWVHEWSRLAETRETHGDLLGAAACYGFARFPFVDGPARRDALGNCVRATDRWRRTVAPEAGRIDRVVLDILGARVAAWTTGLAGGHGPGGQRAAAEPSAAARNRPLLIVSGGIVSIKEQWAPLLLLASSLGLAAVVTEMPGVGENTLRYTPDSWQMFPAILEALDGAADVSRTFALALSFSGHMALRWAAEDPRLRGIITVGAPVRALFTDRAWQHGLPPATVATLAHLTGTDPLALPDLLPGWALSDRQLAAVAVPVRYVASTRDEIIPPVDPALLRRTLPDLAVLEHDDVHGAPGHAVATREWMIRALVDLRDATPR</sequence>
<dbReference type="Proteomes" id="UP001201873">
    <property type="component" value="Unassembled WGS sequence"/>
</dbReference>
<organism evidence="1 2">
    <name type="scientific">Frankia umida</name>
    <dbReference type="NCBI Taxonomy" id="573489"/>
    <lineage>
        <taxon>Bacteria</taxon>
        <taxon>Bacillati</taxon>
        <taxon>Actinomycetota</taxon>
        <taxon>Actinomycetes</taxon>
        <taxon>Frankiales</taxon>
        <taxon>Frankiaceae</taxon>
        <taxon>Frankia</taxon>
    </lineage>
</organism>
<reference evidence="1 2" key="1">
    <citation type="submission" date="2022-04" db="EMBL/GenBank/DDBJ databases">
        <title>Genome diversity in the genus Frankia.</title>
        <authorList>
            <person name="Carlos-Shanley C."/>
            <person name="Hahn D."/>
        </authorList>
    </citation>
    <scope>NUCLEOTIDE SEQUENCE [LARGE SCALE GENOMIC DNA]</scope>
    <source>
        <strain evidence="1 2">Ag45/Mut15</strain>
    </source>
</reference>
<comment type="caution">
    <text evidence="1">The sequence shown here is derived from an EMBL/GenBank/DDBJ whole genome shotgun (WGS) entry which is preliminary data.</text>
</comment>